<protein>
    <submittedName>
        <fullName evidence="1">YqzE family protein</fullName>
    </submittedName>
</protein>
<comment type="caution">
    <text evidence="1">The sequence shown here is derived from an EMBL/GenBank/DDBJ whole genome shotgun (WGS) entry which is preliminary data.</text>
</comment>
<name>A0A972GX30_9BACL</name>
<accession>A0A972GX30</accession>
<evidence type="ECO:0000313" key="1">
    <source>
        <dbReference type="EMBL" id="NOU97888.1"/>
    </source>
</evidence>
<dbReference type="AlphaFoldDB" id="A0A972GX30"/>
<organism evidence="1 2">
    <name type="scientific">Paenibacillus foliorum</name>
    <dbReference type="NCBI Taxonomy" id="2654974"/>
    <lineage>
        <taxon>Bacteria</taxon>
        <taxon>Bacillati</taxon>
        <taxon>Bacillota</taxon>
        <taxon>Bacilli</taxon>
        <taxon>Bacillales</taxon>
        <taxon>Paenibacillaceae</taxon>
        <taxon>Paenibacillus</taxon>
    </lineage>
</organism>
<dbReference type="InterPro" id="IPR025622">
    <property type="entry name" value="YqzE"/>
</dbReference>
<dbReference type="Pfam" id="PF14038">
    <property type="entry name" value="YqzE"/>
    <property type="match status" value="1"/>
</dbReference>
<gene>
    <name evidence="1" type="ORF">GC093_32375</name>
</gene>
<proteinExistence type="predicted"/>
<reference evidence="1" key="1">
    <citation type="submission" date="2019-10" db="EMBL/GenBank/DDBJ databases">
        <title>Description of Paenibacillus glebae sp. nov.</title>
        <authorList>
            <person name="Carlier A."/>
            <person name="Qi S."/>
        </authorList>
    </citation>
    <scope>NUCLEOTIDE SEQUENCE</scope>
    <source>
        <strain evidence="1">LMG 31456</strain>
    </source>
</reference>
<sequence length="63" mass="7718">MAKSDELVKYVTVQLLHYMETPREVRKQVRASQREAREHWKYRWFGMLPVAILMWTQGLRIKK</sequence>
<dbReference type="Proteomes" id="UP000641588">
    <property type="component" value="Unassembled WGS sequence"/>
</dbReference>
<dbReference type="EMBL" id="WHOD01000128">
    <property type="protein sequence ID" value="NOU97888.1"/>
    <property type="molecule type" value="Genomic_DNA"/>
</dbReference>
<evidence type="ECO:0000313" key="2">
    <source>
        <dbReference type="Proteomes" id="UP000641588"/>
    </source>
</evidence>
<keyword evidence="2" id="KW-1185">Reference proteome</keyword>